<sequence>MEQSRTTPDQRRLHFPESSTVPFVASWSGEKAAAPGVIATRRGVAYADETLHDRDTAGVLWTRYGVAQGRGEPLYGSIHPLRQRRAMRRGLCQVCAGPPDRDELGVLWLLDDGRDERSDWPEGEVTTHPPVCLPCAKRAVRACPRLRIDHVAVRVRHFIPDGVYGTLFRPRGGRLEAGEDVVTYYGDPAIGWVIAGQQTATLIGCTVVNLTDSGGGWNS</sequence>
<protein>
    <submittedName>
        <fullName evidence="1">Uncharacterized protein</fullName>
    </submittedName>
</protein>
<dbReference type="Proteomes" id="UP000253868">
    <property type="component" value="Chromosome"/>
</dbReference>
<reference evidence="2" key="1">
    <citation type="submission" date="2018-07" db="EMBL/GenBank/DDBJ databases">
        <authorList>
            <person name="Zhao J."/>
        </authorList>
    </citation>
    <scope>NUCLEOTIDE SEQUENCE [LARGE SCALE GENOMIC DNA]</scope>
    <source>
        <strain evidence="2">GSSD-12</strain>
    </source>
</reference>
<evidence type="ECO:0000313" key="1">
    <source>
        <dbReference type="EMBL" id="AXG79233.1"/>
    </source>
</evidence>
<dbReference type="EMBL" id="CP031194">
    <property type="protein sequence ID" value="AXG79233.1"/>
    <property type="molecule type" value="Genomic_DNA"/>
</dbReference>
<name>A0A345HRA9_9ACTN</name>
<gene>
    <name evidence="1" type="ORF">DVK44_17975</name>
</gene>
<proteinExistence type="predicted"/>
<dbReference type="KEGG" id="spad:DVK44_17975"/>
<dbReference type="AlphaFoldDB" id="A0A345HRA9"/>
<evidence type="ECO:0000313" key="2">
    <source>
        <dbReference type="Proteomes" id="UP000253868"/>
    </source>
</evidence>
<accession>A0A345HRA9</accession>
<dbReference type="RefSeq" id="WP_114660566.1">
    <property type="nucleotide sequence ID" value="NZ_CP031194.1"/>
</dbReference>
<dbReference type="OrthoDB" id="3689934at2"/>
<keyword evidence="2" id="KW-1185">Reference proteome</keyword>
<organism evidence="1 2">
    <name type="scientific">Streptomyces paludis</name>
    <dbReference type="NCBI Taxonomy" id="2282738"/>
    <lineage>
        <taxon>Bacteria</taxon>
        <taxon>Bacillati</taxon>
        <taxon>Actinomycetota</taxon>
        <taxon>Actinomycetes</taxon>
        <taxon>Kitasatosporales</taxon>
        <taxon>Streptomycetaceae</taxon>
        <taxon>Streptomyces</taxon>
    </lineage>
</organism>